<name>A0AAD9GS97_9STRA</name>
<keyword evidence="2" id="KW-1185">Reference proteome</keyword>
<dbReference type="EMBL" id="JASMQC010000006">
    <property type="protein sequence ID" value="KAK1944114.1"/>
    <property type="molecule type" value="Genomic_DNA"/>
</dbReference>
<sequence length="83" mass="9609">MRQLPSLLEEVEDEKEREEVLTCLRFELNKYPTSYASSNAADSILAKSTLDRLSTSKNSDWFIPAHEVKFDRFDEFSRGSFGK</sequence>
<organism evidence="1 2">
    <name type="scientific">Phytophthora citrophthora</name>
    <dbReference type="NCBI Taxonomy" id="4793"/>
    <lineage>
        <taxon>Eukaryota</taxon>
        <taxon>Sar</taxon>
        <taxon>Stramenopiles</taxon>
        <taxon>Oomycota</taxon>
        <taxon>Peronosporomycetes</taxon>
        <taxon>Peronosporales</taxon>
        <taxon>Peronosporaceae</taxon>
        <taxon>Phytophthora</taxon>
    </lineage>
</organism>
<comment type="caution">
    <text evidence="1">The sequence shown here is derived from an EMBL/GenBank/DDBJ whole genome shotgun (WGS) entry which is preliminary data.</text>
</comment>
<evidence type="ECO:0000313" key="1">
    <source>
        <dbReference type="EMBL" id="KAK1944114.1"/>
    </source>
</evidence>
<dbReference type="Proteomes" id="UP001259832">
    <property type="component" value="Unassembled WGS sequence"/>
</dbReference>
<proteinExistence type="predicted"/>
<dbReference type="AlphaFoldDB" id="A0AAD9GS97"/>
<reference evidence="1" key="1">
    <citation type="submission" date="2023-08" db="EMBL/GenBank/DDBJ databases">
        <title>Reference Genome Resource for the Citrus Pathogen Phytophthora citrophthora.</title>
        <authorList>
            <person name="Moller H."/>
            <person name="Coetzee B."/>
            <person name="Rose L.J."/>
            <person name="Van Niekerk J.M."/>
        </authorList>
    </citation>
    <scope>NUCLEOTIDE SEQUENCE</scope>
    <source>
        <strain evidence="1">STE-U-9442</strain>
    </source>
</reference>
<protein>
    <submittedName>
        <fullName evidence="1">Uncharacterized protein</fullName>
    </submittedName>
</protein>
<evidence type="ECO:0000313" key="2">
    <source>
        <dbReference type="Proteomes" id="UP001259832"/>
    </source>
</evidence>
<gene>
    <name evidence="1" type="ORF">P3T76_004026</name>
</gene>
<accession>A0AAD9GS97</accession>